<evidence type="ECO:0000313" key="8">
    <source>
        <dbReference type="EMBL" id="KXT61350.1"/>
    </source>
</evidence>
<dbReference type="GO" id="GO:0003677">
    <property type="term" value="F:DNA binding"/>
    <property type="evidence" value="ECO:0007669"/>
    <property type="project" value="UniProtKB-KW"/>
</dbReference>
<dbReference type="EMBL" id="LQOG01000013">
    <property type="protein sequence ID" value="KXT61350.1"/>
    <property type="molecule type" value="Genomic_DNA"/>
</dbReference>
<sequence>MAIKEVHRKKSVDDLMLLEARVKQIYYPMFNEILNQSGFSFVKRTKRPP</sequence>
<dbReference type="Pfam" id="PF01867">
    <property type="entry name" value="Cas_Cas1"/>
    <property type="match status" value="1"/>
</dbReference>
<dbReference type="InterPro" id="IPR002729">
    <property type="entry name" value="CRISPR-assoc_Cas1"/>
</dbReference>
<dbReference type="AlphaFoldDB" id="A0A139MC57"/>
<dbReference type="InterPro" id="IPR042206">
    <property type="entry name" value="CRISPR-assoc_Cas1_C"/>
</dbReference>
<reference evidence="8 9" key="1">
    <citation type="submission" date="2016-01" db="EMBL/GenBank/DDBJ databases">
        <title>Highly variable Streptococcus oralis are common among viridans streptococci isolated from primates.</title>
        <authorList>
            <person name="Denapaite D."/>
            <person name="Rieger M."/>
            <person name="Koendgen S."/>
            <person name="Brueckner R."/>
            <person name="Ochigava I."/>
            <person name="Kappeler P."/>
            <person name="Maetz-Rensing K."/>
            <person name="Leendertz F."/>
            <person name="Hakenbeck R."/>
        </authorList>
    </citation>
    <scope>NUCLEOTIDE SEQUENCE [LARGE SCALE GENOMIC DNA]</scope>
    <source>
        <strain evidence="8 9">DD05</strain>
    </source>
</reference>
<keyword evidence="6" id="KW-0051">Antiviral defense</keyword>
<proteinExistence type="predicted"/>
<keyword evidence="7" id="KW-0238">DNA-binding</keyword>
<dbReference type="GO" id="GO:0004519">
    <property type="term" value="F:endonuclease activity"/>
    <property type="evidence" value="ECO:0007669"/>
    <property type="project" value="UniProtKB-KW"/>
</dbReference>
<evidence type="ECO:0000256" key="5">
    <source>
        <dbReference type="ARBA" id="ARBA00022842"/>
    </source>
</evidence>
<evidence type="ECO:0000256" key="1">
    <source>
        <dbReference type="ARBA" id="ARBA00022722"/>
    </source>
</evidence>
<dbReference type="GO" id="GO:0051607">
    <property type="term" value="P:defense response to virus"/>
    <property type="evidence" value="ECO:0007669"/>
    <property type="project" value="UniProtKB-KW"/>
</dbReference>
<dbReference type="GO" id="GO:0016787">
    <property type="term" value="F:hydrolase activity"/>
    <property type="evidence" value="ECO:0007669"/>
    <property type="project" value="UniProtKB-KW"/>
</dbReference>
<dbReference type="Proteomes" id="UP000070541">
    <property type="component" value="Unassembled WGS sequence"/>
</dbReference>
<accession>A0A139MC57</accession>
<keyword evidence="4" id="KW-0378">Hydrolase</keyword>
<dbReference type="Gene3D" id="1.20.120.920">
    <property type="entry name" value="CRISPR-associated endonuclease Cas1, C-terminal domain"/>
    <property type="match status" value="1"/>
</dbReference>
<comment type="caution">
    <text evidence="8">The sequence shown here is derived from an EMBL/GenBank/DDBJ whole genome shotgun (WGS) entry which is preliminary data.</text>
</comment>
<evidence type="ECO:0000256" key="6">
    <source>
        <dbReference type="ARBA" id="ARBA00023118"/>
    </source>
</evidence>
<keyword evidence="3" id="KW-0255">Endonuclease</keyword>
<evidence type="ECO:0000256" key="7">
    <source>
        <dbReference type="ARBA" id="ARBA00023125"/>
    </source>
</evidence>
<organism evidence="8 9">
    <name type="scientific">Streptococcus oralis</name>
    <dbReference type="NCBI Taxonomy" id="1303"/>
    <lineage>
        <taxon>Bacteria</taxon>
        <taxon>Bacillati</taxon>
        <taxon>Bacillota</taxon>
        <taxon>Bacilli</taxon>
        <taxon>Lactobacillales</taxon>
        <taxon>Streptococcaceae</taxon>
        <taxon>Streptococcus</taxon>
    </lineage>
</organism>
<evidence type="ECO:0000256" key="3">
    <source>
        <dbReference type="ARBA" id="ARBA00022759"/>
    </source>
</evidence>
<evidence type="ECO:0000313" key="9">
    <source>
        <dbReference type="Proteomes" id="UP000070541"/>
    </source>
</evidence>
<dbReference type="GO" id="GO:0046872">
    <property type="term" value="F:metal ion binding"/>
    <property type="evidence" value="ECO:0007669"/>
    <property type="project" value="UniProtKB-KW"/>
</dbReference>
<keyword evidence="5" id="KW-0460">Magnesium</keyword>
<dbReference type="PATRIC" id="fig|1303.76.peg.310"/>
<evidence type="ECO:0000256" key="2">
    <source>
        <dbReference type="ARBA" id="ARBA00022723"/>
    </source>
</evidence>
<dbReference type="GO" id="GO:0043571">
    <property type="term" value="P:maintenance of CRISPR repeat elements"/>
    <property type="evidence" value="ECO:0007669"/>
    <property type="project" value="InterPro"/>
</dbReference>
<gene>
    <name evidence="8" type="ORF">SORDD05_00296</name>
</gene>
<evidence type="ECO:0000256" key="4">
    <source>
        <dbReference type="ARBA" id="ARBA00022801"/>
    </source>
</evidence>
<keyword evidence="2" id="KW-0479">Metal-binding</keyword>
<name>A0A139MC57_STROR</name>
<keyword evidence="1" id="KW-0540">Nuclease</keyword>
<protein>
    <submittedName>
        <fullName evidence="8">Uncharacterized protein</fullName>
    </submittedName>
</protein>